<comment type="caution">
    <text evidence="3">The sequence shown here is derived from an EMBL/GenBank/DDBJ whole genome shotgun (WGS) entry which is preliminary data.</text>
</comment>
<reference evidence="3 4" key="2">
    <citation type="submission" date="2018-06" db="EMBL/GenBank/DDBJ databases">
        <title>Metagenomic assembly of (sub)arctic Cyanobacteria and their associated microbiome from non-axenic cultures.</title>
        <authorList>
            <person name="Baurain D."/>
        </authorList>
    </citation>
    <scope>NUCLEOTIDE SEQUENCE [LARGE SCALE GENOMIC DNA]</scope>
    <source>
        <strain evidence="3">ULC129bin1</strain>
    </source>
</reference>
<evidence type="ECO:0000259" key="2">
    <source>
        <dbReference type="Pfam" id="PF03050"/>
    </source>
</evidence>
<reference evidence="4" key="1">
    <citation type="submission" date="2018-04" db="EMBL/GenBank/DDBJ databases">
        <authorList>
            <person name="Cornet L."/>
        </authorList>
    </citation>
    <scope>NUCLEOTIDE SEQUENCE [LARGE SCALE GENOMIC DNA]</scope>
</reference>
<dbReference type="PANTHER" id="PTHR33678">
    <property type="entry name" value="BLL1576 PROTEIN"/>
    <property type="match status" value="1"/>
</dbReference>
<gene>
    <name evidence="3" type="ORF">DCF25_17960</name>
</gene>
<proteinExistence type="predicted"/>
<feature type="domain" description="Transposase IS66 central" evidence="2">
    <location>
        <begin position="4"/>
        <end position="172"/>
    </location>
</feature>
<dbReference type="InterPro" id="IPR004291">
    <property type="entry name" value="Transposase_IS66_central"/>
</dbReference>
<evidence type="ECO:0000313" key="4">
    <source>
        <dbReference type="Proteomes" id="UP000249354"/>
    </source>
</evidence>
<protein>
    <recommendedName>
        <fullName evidence="2">Transposase IS66 central domain-containing protein</fullName>
    </recommendedName>
</protein>
<name>A0A2W4VZK5_9CYAN</name>
<accession>A0A2W4VZK5</accession>
<dbReference type="AlphaFoldDB" id="A0A2W4VZK5"/>
<evidence type="ECO:0000313" key="3">
    <source>
        <dbReference type="EMBL" id="PZO12258.1"/>
    </source>
</evidence>
<organism evidence="3 4">
    <name type="scientific">Leptolyngbya foveolarum</name>
    <dbReference type="NCBI Taxonomy" id="47253"/>
    <lineage>
        <taxon>Bacteria</taxon>
        <taxon>Bacillati</taxon>
        <taxon>Cyanobacteriota</taxon>
        <taxon>Cyanophyceae</taxon>
        <taxon>Leptolyngbyales</taxon>
        <taxon>Leptolyngbyaceae</taxon>
        <taxon>Leptolyngbya group</taxon>
        <taxon>Leptolyngbya</taxon>
    </lineage>
</organism>
<dbReference type="Proteomes" id="UP000249354">
    <property type="component" value="Unassembled WGS sequence"/>
</dbReference>
<dbReference type="Pfam" id="PF03050">
    <property type="entry name" value="DDE_Tnp_IS66"/>
    <property type="match status" value="1"/>
</dbReference>
<dbReference type="PANTHER" id="PTHR33678:SF1">
    <property type="entry name" value="BLL1576 PROTEIN"/>
    <property type="match status" value="1"/>
</dbReference>
<dbReference type="InterPro" id="IPR052344">
    <property type="entry name" value="Transposase-related"/>
</dbReference>
<evidence type="ECO:0000256" key="1">
    <source>
        <dbReference type="SAM" id="MobiDB-lite"/>
    </source>
</evidence>
<sequence length="211" mass="24153">MDVMPNFNGISVHDGWQSYFGYDCAHSLCNAHHLRELRFIVERYEQPWAEQMMTLLCDIKAQVDIAKADGRKALSARALNDFELKYQTILTTGFEANPPPPVDENAPKKRGRTKQAPPKNLLDRLDLHDTAVLAFMFDFRVPFDNNQAERDVRMMKLKQKISGCFRAATGSQQFCRIRGYISTLRKQGLTVLEALRTTFTTNPVLPVFQPE</sequence>
<feature type="region of interest" description="Disordered" evidence="1">
    <location>
        <begin position="93"/>
        <end position="117"/>
    </location>
</feature>
<dbReference type="EMBL" id="QBMC01000154">
    <property type="protein sequence ID" value="PZO12258.1"/>
    <property type="molecule type" value="Genomic_DNA"/>
</dbReference>